<feature type="transmembrane region" description="Helical" evidence="12">
    <location>
        <begin position="105"/>
        <end position="128"/>
    </location>
</feature>
<feature type="transmembrane region" description="Helical" evidence="12">
    <location>
        <begin position="379"/>
        <end position="403"/>
    </location>
</feature>
<keyword evidence="3" id="KW-0050">Antiport</keyword>
<dbReference type="GO" id="GO:0015385">
    <property type="term" value="F:sodium:proton antiporter activity"/>
    <property type="evidence" value="ECO:0007669"/>
    <property type="project" value="InterPro"/>
</dbReference>
<dbReference type="GO" id="GO:0051453">
    <property type="term" value="P:regulation of intracellular pH"/>
    <property type="evidence" value="ECO:0007669"/>
    <property type="project" value="TreeGrafter"/>
</dbReference>
<feature type="transmembrane region" description="Helical" evidence="12">
    <location>
        <begin position="332"/>
        <end position="358"/>
    </location>
</feature>
<dbReference type="GO" id="GO:0005886">
    <property type="term" value="C:plasma membrane"/>
    <property type="evidence" value="ECO:0007669"/>
    <property type="project" value="UniProtKB-SubCell"/>
</dbReference>
<comment type="subcellular location">
    <subcellularLocation>
        <location evidence="1">Cell membrane</location>
        <topology evidence="1">Multi-pass membrane protein</topology>
    </subcellularLocation>
</comment>
<keyword evidence="2" id="KW-0813">Transport</keyword>
<evidence type="ECO:0000256" key="5">
    <source>
        <dbReference type="ARBA" id="ARBA00022692"/>
    </source>
</evidence>
<dbReference type="Gene3D" id="6.10.140.1330">
    <property type="match status" value="1"/>
</dbReference>
<dbReference type="EMBL" id="HBGH01016877">
    <property type="protein sequence ID" value="CAD9237261.1"/>
    <property type="molecule type" value="Transcribed_RNA"/>
</dbReference>
<keyword evidence="5 12" id="KW-0812">Transmembrane</keyword>
<evidence type="ECO:0000313" key="14">
    <source>
        <dbReference type="EMBL" id="CAD9237261.1"/>
    </source>
</evidence>
<evidence type="ECO:0000256" key="9">
    <source>
        <dbReference type="ARBA" id="ARBA00023136"/>
    </source>
</evidence>
<proteinExistence type="predicted"/>
<name>A0A7S1THT6_9RHOD</name>
<feature type="transmembrane region" description="Helical" evidence="12">
    <location>
        <begin position="6"/>
        <end position="23"/>
    </location>
</feature>
<evidence type="ECO:0000256" key="1">
    <source>
        <dbReference type="ARBA" id="ARBA00004651"/>
    </source>
</evidence>
<feature type="domain" description="Cation/H+ exchanger transmembrane" evidence="13">
    <location>
        <begin position="25"/>
        <end position="436"/>
    </location>
</feature>
<keyword evidence="10" id="KW-0739">Sodium transport</keyword>
<evidence type="ECO:0000256" key="12">
    <source>
        <dbReference type="SAM" id="Phobius"/>
    </source>
</evidence>
<feature type="transmembrane region" description="Helical" evidence="12">
    <location>
        <begin position="415"/>
        <end position="435"/>
    </location>
</feature>
<organism evidence="14">
    <name type="scientific">Compsopogon caeruleus</name>
    <dbReference type="NCBI Taxonomy" id="31354"/>
    <lineage>
        <taxon>Eukaryota</taxon>
        <taxon>Rhodophyta</taxon>
        <taxon>Compsopogonophyceae</taxon>
        <taxon>Compsopogonales</taxon>
        <taxon>Compsopogonaceae</taxon>
        <taxon>Compsopogon</taxon>
    </lineage>
</organism>
<evidence type="ECO:0000256" key="10">
    <source>
        <dbReference type="ARBA" id="ARBA00023201"/>
    </source>
</evidence>
<dbReference type="GO" id="GO:0098719">
    <property type="term" value="P:sodium ion import across plasma membrane"/>
    <property type="evidence" value="ECO:0007669"/>
    <property type="project" value="TreeGrafter"/>
</dbReference>
<reference evidence="14" key="1">
    <citation type="submission" date="2021-01" db="EMBL/GenBank/DDBJ databases">
        <authorList>
            <person name="Corre E."/>
            <person name="Pelletier E."/>
            <person name="Niang G."/>
            <person name="Scheremetjew M."/>
            <person name="Finn R."/>
            <person name="Kale V."/>
            <person name="Holt S."/>
            <person name="Cochrane G."/>
            <person name="Meng A."/>
            <person name="Brown T."/>
            <person name="Cohen L."/>
        </authorList>
    </citation>
    <scope>NUCLEOTIDE SEQUENCE</scope>
    <source>
        <strain evidence="14">SAG 36.94</strain>
    </source>
</reference>
<dbReference type="InterPro" id="IPR006153">
    <property type="entry name" value="Cation/H_exchanger_TM"/>
</dbReference>
<dbReference type="Pfam" id="PF00999">
    <property type="entry name" value="Na_H_Exchanger"/>
    <property type="match status" value="1"/>
</dbReference>
<keyword evidence="8" id="KW-0406">Ion transport</keyword>
<dbReference type="PANTHER" id="PTHR10110:SF195">
    <property type="entry name" value="NA(+)_H(+) ANTIPORTER NHAS2"/>
    <property type="match status" value="1"/>
</dbReference>
<feature type="transmembrane region" description="Helical" evidence="12">
    <location>
        <begin position="211"/>
        <end position="230"/>
    </location>
</feature>
<feature type="transmembrane region" description="Helical" evidence="12">
    <location>
        <begin position="76"/>
        <end position="98"/>
    </location>
</feature>
<feature type="transmembrane region" description="Helical" evidence="12">
    <location>
        <begin position="297"/>
        <end position="320"/>
    </location>
</feature>
<keyword evidence="6 12" id="KW-1133">Transmembrane helix</keyword>
<dbReference type="InterPro" id="IPR018422">
    <property type="entry name" value="Cation/H_exchanger_CPA1"/>
</dbReference>
<keyword evidence="7" id="KW-0915">Sodium</keyword>
<gene>
    <name evidence="14" type="ORF">CCAE0312_LOCUS9359</name>
</gene>
<evidence type="ECO:0000256" key="2">
    <source>
        <dbReference type="ARBA" id="ARBA00022448"/>
    </source>
</evidence>
<feature type="transmembrane region" description="Helical" evidence="12">
    <location>
        <begin position="242"/>
        <end position="262"/>
    </location>
</feature>
<evidence type="ECO:0000259" key="13">
    <source>
        <dbReference type="Pfam" id="PF00999"/>
    </source>
</evidence>
<dbReference type="AlphaFoldDB" id="A0A7S1THT6"/>
<dbReference type="PANTHER" id="PTHR10110">
    <property type="entry name" value="SODIUM/HYDROGEN EXCHANGER"/>
    <property type="match status" value="1"/>
</dbReference>
<feature type="transmembrane region" description="Helical" evidence="12">
    <location>
        <begin position="268"/>
        <end position="285"/>
    </location>
</feature>
<evidence type="ECO:0000256" key="6">
    <source>
        <dbReference type="ARBA" id="ARBA00022989"/>
    </source>
</evidence>
<sequence>MAVVQAFSLVMLLLTGTVTIRCINLHFMRLSPSSMMALSALLTSVALMMLDNLNVLSLGGAVELVRRGLLDLFPEMLMDCMLGFLLFAAAIEVDLMALMRVRSTVFSLAVVGTTSATIIIGLLTWFLVRPIYPLPLPICLLFGAALSPTDPVAVTSVLNEKPDLIPASTRYFVWCESLFNDAVAVVLFYAFKNISSSSDNSIPNQVLAFSWIFLREVIIGIMIGLLLAYFAHHLIASVDDAVLEVTITIVLVGNIQVICAYFDASVPLASAVAGLLIGNYGVGYAMSPEARDGFHVLWKFIDETLNSILTLLIGLMTVFWEADALSLRSMLYLSLGIIPISLLARAASIGLGLGFIFAGEWILGRRLRHPHVRYRGGTVAVLTWGGLRGAITIALALAIVRHLNTLGTGLVTGQIIFAMTYSVVVFSIVCQGLFFEQACVLIQDASFRYLKHGGLGTFKSTHSLALDRDHGDPDDVPDLEDLVTAMESLSRADWTRPLASSDAELNMPEERNEFLNHDSELAPSSKSSSATRSRRREVVHIRDESVTFHNLDKLKPIPPIGDMFSSAFNWARPRYNEELPLLQRHSAEDVQK</sequence>
<dbReference type="GO" id="GO:0015386">
    <property type="term" value="F:potassium:proton antiporter activity"/>
    <property type="evidence" value="ECO:0007669"/>
    <property type="project" value="TreeGrafter"/>
</dbReference>
<protein>
    <recommendedName>
        <fullName evidence="13">Cation/H+ exchanger transmembrane domain-containing protein</fullName>
    </recommendedName>
</protein>
<evidence type="ECO:0000256" key="3">
    <source>
        <dbReference type="ARBA" id="ARBA00022449"/>
    </source>
</evidence>
<evidence type="ECO:0000256" key="8">
    <source>
        <dbReference type="ARBA" id="ARBA00023065"/>
    </source>
</evidence>
<feature type="region of interest" description="Disordered" evidence="11">
    <location>
        <begin position="514"/>
        <end position="537"/>
    </location>
</feature>
<accession>A0A7S1THT6</accession>
<keyword evidence="4" id="KW-1003">Cell membrane</keyword>
<evidence type="ECO:0000256" key="11">
    <source>
        <dbReference type="SAM" id="MobiDB-lite"/>
    </source>
</evidence>
<evidence type="ECO:0000256" key="7">
    <source>
        <dbReference type="ARBA" id="ARBA00023053"/>
    </source>
</evidence>
<evidence type="ECO:0000256" key="4">
    <source>
        <dbReference type="ARBA" id="ARBA00022475"/>
    </source>
</evidence>
<feature type="transmembrane region" description="Helical" evidence="12">
    <location>
        <begin position="35"/>
        <end position="56"/>
    </location>
</feature>
<keyword evidence="9 12" id="KW-0472">Membrane</keyword>